<keyword evidence="2 5" id="KW-0238">DNA-binding</keyword>
<keyword evidence="1" id="KW-0805">Transcription regulation</keyword>
<dbReference type="InterPro" id="IPR000843">
    <property type="entry name" value="HTH_LacI"/>
</dbReference>
<dbReference type="SMART" id="SM00354">
    <property type="entry name" value="HTH_LACI"/>
    <property type="match status" value="1"/>
</dbReference>
<evidence type="ECO:0000259" key="4">
    <source>
        <dbReference type="PROSITE" id="PS50932"/>
    </source>
</evidence>
<dbReference type="InterPro" id="IPR001761">
    <property type="entry name" value="Peripla_BP/Lac1_sug-bd_dom"/>
</dbReference>
<dbReference type="SUPFAM" id="SSF47413">
    <property type="entry name" value="lambda repressor-like DNA-binding domains"/>
    <property type="match status" value="1"/>
</dbReference>
<dbReference type="InterPro" id="IPR010982">
    <property type="entry name" value="Lambda_DNA-bd_dom_sf"/>
</dbReference>
<evidence type="ECO:0000313" key="6">
    <source>
        <dbReference type="Proteomes" id="UP001597459"/>
    </source>
</evidence>
<dbReference type="CDD" id="cd06267">
    <property type="entry name" value="PBP1_LacI_sugar_binding-like"/>
    <property type="match status" value="1"/>
</dbReference>
<evidence type="ECO:0000256" key="1">
    <source>
        <dbReference type="ARBA" id="ARBA00023015"/>
    </source>
</evidence>
<evidence type="ECO:0000313" key="5">
    <source>
        <dbReference type="EMBL" id="MFD2591360.1"/>
    </source>
</evidence>
<dbReference type="RefSeq" id="WP_378256843.1">
    <property type="nucleotide sequence ID" value="NZ_JBHSJV010000001.1"/>
</dbReference>
<dbReference type="Pfam" id="PF00532">
    <property type="entry name" value="Peripla_BP_1"/>
    <property type="match status" value="1"/>
</dbReference>
<dbReference type="Proteomes" id="UP001597459">
    <property type="component" value="Unassembled WGS sequence"/>
</dbReference>
<accession>A0ABW5NAB4</accession>
<dbReference type="GO" id="GO:0003677">
    <property type="term" value="F:DNA binding"/>
    <property type="evidence" value="ECO:0007669"/>
    <property type="project" value="UniProtKB-KW"/>
</dbReference>
<dbReference type="PANTHER" id="PTHR30146:SF109">
    <property type="entry name" value="HTH-TYPE TRANSCRIPTIONAL REGULATOR GALS"/>
    <property type="match status" value="1"/>
</dbReference>
<organism evidence="5 6">
    <name type="scientific">Aquimarina hainanensis</name>
    <dbReference type="NCBI Taxonomy" id="1578017"/>
    <lineage>
        <taxon>Bacteria</taxon>
        <taxon>Pseudomonadati</taxon>
        <taxon>Bacteroidota</taxon>
        <taxon>Flavobacteriia</taxon>
        <taxon>Flavobacteriales</taxon>
        <taxon>Flavobacteriaceae</taxon>
        <taxon>Aquimarina</taxon>
    </lineage>
</organism>
<protein>
    <submittedName>
        <fullName evidence="5">LacI family DNA-binding transcriptional regulator</fullName>
    </submittedName>
</protein>
<gene>
    <name evidence="5" type="ORF">ACFSTE_11040</name>
</gene>
<name>A0ABW5NAB4_9FLAO</name>
<dbReference type="Pfam" id="PF00356">
    <property type="entry name" value="LacI"/>
    <property type="match status" value="1"/>
</dbReference>
<dbReference type="InterPro" id="IPR028082">
    <property type="entry name" value="Peripla_BP_I"/>
</dbReference>
<dbReference type="EMBL" id="JBHULX010000021">
    <property type="protein sequence ID" value="MFD2591360.1"/>
    <property type="molecule type" value="Genomic_DNA"/>
</dbReference>
<dbReference type="PANTHER" id="PTHR30146">
    <property type="entry name" value="LACI-RELATED TRANSCRIPTIONAL REPRESSOR"/>
    <property type="match status" value="1"/>
</dbReference>
<proteinExistence type="predicted"/>
<sequence>MPKNKATIQSIADTLGVSVSTVSRVMNGVGKKYRISAKTIAAIHETADKLNYTPNNIAKSLRLKKTFTVGLIIPDISNPWFAKIAMRIEEESRKRGYNIFLCNSNGDITVEKESLKLLENWKVDGIITAPIGIEYSHLLKSYKNGMPLVLVDRFFEKAELPYVSTNDEQGAFDANELLISYGHVNIACIQGLVGTSQNRQRVDGYKKALKKNGLKVEESLIVGSDFGYDNGYNEAKKIIKELHKNKVTAIFSTGNQITLGVLKAFKEESIRIPEDISLISFDENNYSELLYTPISTVSHVDNEIGSKAVAMLFNQINEEETEEVQRILAPTHLIERDSVRRIK</sequence>
<evidence type="ECO:0000256" key="3">
    <source>
        <dbReference type="ARBA" id="ARBA00023163"/>
    </source>
</evidence>
<keyword evidence="6" id="KW-1185">Reference proteome</keyword>
<reference evidence="6" key="1">
    <citation type="journal article" date="2019" name="Int. J. Syst. Evol. Microbiol.">
        <title>The Global Catalogue of Microorganisms (GCM) 10K type strain sequencing project: providing services to taxonomists for standard genome sequencing and annotation.</title>
        <authorList>
            <consortium name="The Broad Institute Genomics Platform"/>
            <consortium name="The Broad Institute Genome Sequencing Center for Infectious Disease"/>
            <person name="Wu L."/>
            <person name="Ma J."/>
        </authorList>
    </citation>
    <scope>NUCLEOTIDE SEQUENCE [LARGE SCALE GENOMIC DNA]</scope>
    <source>
        <strain evidence="6">KCTC 42423</strain>
    </source>
</reference>
<comment type="caution">
    <text evidence="5">The sequence shown here is derived from an EMBL/GenBank/DDBJ whole genome shotgun (WGS) entry which is preliminary data.</text>
</comment>
<dbReference type="SUPFAM" id="SSF53822">
    <property type="entry name" value="Periplasmic binding protein-like I"/>
    <property type="match status" value="1"/>
</dbReference>
<keyword evidence="3" id="KW-0804">Transcription</keyword>
<evidence type="ECO:0000256" key="2">
    <source>
        <dbReference type="ARBA" id="ARBA00023125"/>
    </source>
</evidence>
<dbReference type="PROSITE" id="PS50932">
    <property type="entry name" value="HTH_LACI_2"/>
    <property type="match status" value="1"/>
</dbReference>
<dbReference type="Gene3D" id="1.10.260.40">
    <property type="entry name" value="lambda repressor-like DNA-binding domains"/>
    <property type="match status" value="1"/>
</dbReference>
<dbReference type="CDD" id="cd01392">
    <property type="entry name" value="HTH_LacI"/>
    <property type="match status" value="1"/>
</dbReference>
<dbReference type="Gene3D" id="3.40.50.2300">
    <property type="match status" value="2"/>
</dbReference>
<feature type="domain" description="HTH lacI-type" evidence="4">
    <location>
        <begin position="6"/>
        <end position="63"/>
    </location>
</feature>